<dbReference type="GO" id="GO:0000428">
    <property type="term" value="C:DNA-directed RNA polymerase complex"/>
    <property type="evidence" value="ECO:0007669"/>
    <property type="project" value="UniProtKB-KW"/>
</dbReference>
<dbReference type="InterPro" id="IPR036388">
    <property type="entry name" value="WH-like_DNA-bd_sf"/>
</dbReference>
<dbReference type="AlphaFoldDB" id="A0AA37SYT6"/>
<gene>
    <name evidence="3" type="ORF">GCM10007852_36250</name>
</gene>
<dbReference type="InterPro" id="IPR014284">
    <property type="entry name" value="RNA_pol_sigma-70_dom"/>
</dbReference>
<dbReference type="InterPro" id="IPR013324">
    <property type="entry name" value="RNA_pol_sigma_r3/r4-like"/>
</dbReference>
<dbReference type="PANTHER" id="PTHR47756:SF2">
    <property type="entry name" value="BLL6612 PROTEIN"/>
    <property type="match status" value="1"/>
</dbReference>
<dbReference type="InterPro" id="IPR007627">
    <property type="entry name" value="RNA_pol_sigma70_r2"/>
</dbReference>
<dbReference type="Pfam" id="PF20239">
    <property type="entry name" value="DUF6596"/>
    <property type="match status" value="1"/>
</dbReference>
<dbReference type="SUPFAM" id="SSF88946">
    <property type="entry name" value="Sigma2 domain of RNA polymerase sigma factors"/>
    <property type="match status" value="1"/>
</dbReference>
<protein>
    <submittedName>
        <fullName evidence="3">DNA-directed RNA polymerase sigma-70 factor</fullName>
    </submittedName>
</protein>
<evidence type="ECO:0000259" key="2">
    <source>
        <dbReference type="Pfam" id="PF20239"/>
    </source>
</evidence>
<proteinExistence type="predicted"/>
<keyword evidence="4" id="KW-1185">Reference proteome</keyword>
<dbReference type="SUPFAM" id="SSF88659">
    <property type="entry name" value="Sigma3 and sigma4 domains of RNA polymerase sigma factors"/>
    <property type="match status" value="1"/>
</dbReference>
<organism evidence="3 4">
    <name type="scientific">Agaribacter marinus</name>
    <dbReference type="NCBI Taxonomy" id="1431249"/>
    <lineage>
        <taxon>Bacteria</taxon>
        <taxon>Pseudomonadati</taxon>
        <taxon>Pseudomonadota</taxon>
        <taxon>Gammaproteobacteria</taxon>
        <taxon>Alteromonadales</taxon>
        <taxon>Alteromonadaceae</taxon>
        <taxon>Agaribacter</taxon>
    </lineage>
</organism>
<dbReference type="GO" id="GO:0003700">
    <property type="term" value="F:DNA-binding transcription factor activity"/>
    <property type="evidence" value="ECO:0007669"/>
    <property type="project" value="InterPro"/>
</dbReference>
<dbReference type="Gene3D" id="1.10.10.10">
    <property type="entry name" value="Winged helix-like DNA-binding domain superfamily/Winged helix DNA-binding domain"/>
    <property type="match status" value="1"/>
</dbReference>
<sequence>MNLNSNTFSTLYIENSPKILATLIRLVGTANTALAEDLTQDTFQRAMTHWQASGLPSKPEAWLMLTAKRAAIDYLRQSNTRQRITEYSLAPNLQSEWSRVYAVEQVFSEEAIEDDQLRLLFWVSSTDLPDNIRLPLVLKSLGGMSVEAIARALLVNPETIKKRLSRSKTLLSTAAYEIPANNALHAAISKVHQCLYLMFNEGLSAHHPNHQNRRDICLSAMRFLQLTLTSSTYFGASYHCDLPKEDVAKRKTPSLFNADTYALLALMHLHLARLPARFDENGLAIELNLQDRHLWDIREVKHGAFCLGRALNMNRDKASEYLLEALISFEHSRASSFEKTDWSVIEQHYALLSEINPSPLVRLNHVISVGHTKKYTQAFTLLEAIDNKKNTHITQRILATKAYLYMLTGKVILANKFAALAKKEGLADRDYACLIRQINAAQPA</sequence>
<keyword evidence="3" id="KW-0804">Transcription</keyword>
<evidence type="ECO:0000313" key="4">
    <source>
        <dbReference type="Proteomes" id="UP001156601"/>
    </source>
</evidence>
<comment type="caution">
    <text evidence="3">The sequence shown here is derived from an EMBL/GenBank/DDBJ whole genome shotgun (WGS) entry which is preliminary data.</text>
</comment>
<dbReference type="GO" id="GO:0006352">
    <property type="term" value="P:DNA-templated transcription initiation"/>
    <property type="evidence" value="ECO:0007669"/>
    <property type="project" value="InterPro"/>
</dbReference>
<reference evidence="3" key="1">
    <citation type="journal article" date="2014" name="Int. J. Syst. Evol. Microbiol.">
        <title>Complete genome sequence of Corynebacterium casei LMG S-19264T (=DSM 44701T), isolated from a smear-ripened cheese.</title>
        <authorList>
            <consortium name="US DOE Joint Genome Institute (JGI-PGF)"/>
            <person name="Walter F."/>
            <person name="Albersmeier A."/>
            <person name="Kalinowski J."/>
            <person name="Ruckert C."/>
        </authorList>
    </citation>
    <scope>NUCLEOTIDE SEQUENCE</scope>
    <source>
        <strain evidence="3">NBRC 110023</strain>
    </source>
</reference>
<evidence type="ECO:0000259" key="1">
    <source>
        <dbReference type="Pfam" id="PF04542"/>
    </source>
</evidence>
<accession>A0AA37SYT6</accession>
<reference evidence="3" key="2">
    <citation type="submission" date="2023-01" db="EMBL/GenBank/DDBJ databases">
        <title>Draft genome sequence of Agaribacter marinus strain NBRC 110023.</title>
        <authorList>
            <person name="Sun Q."/>
            <person name="Mori K."/>
        </authorList>
    </citation>
    <scope>NUCLEOTIDE SEQUENCE</scope>
    <source>
        <strain evidence="3">NBRC 110023</strain>
    </source>
</reference>
<dbReference type="EMBL" id="BSOT01000012">
    <property type="protein sequence ID" value="GLR72717.1"/>
    <property type="molecule type" value="Genomic_DNA"/>
</dbReference>
<dbReference type="InterPro" id="IPR013325">
    <property type="entry name" value="RNA_pol_sigma_r2"/>
</dbReference>
<feature type="domain" description="DUF6596" evidence="2">
    <location>
        <begin position="257"/>
        <end position="310"/>
    </location>
</feature>
<keyword evidence="3" id="KW-0240">DNA-directed RNA polymerase</keyword>
<dbReference type="Pfam" id="PF04542">
    <property type="entry name" value="Sigma70_r2"/>
    <property type="match status" value="1"/>
</dbReference>
<dbReference type="Gene3D" id="1.10.1740.10">
    <property type="match status" value="1"/>
</dbReference>
<evidence type="ECO:0000313" key="3">
    <source>
        <dbReference type="EMBL" id="GLR72717.1"/>
    </source>
</evidence>
<feature type="domain" description="RNA polymerase sigma-70 region 2" evidence="1">
    <location>
        <begin position="11"/>
        <end position="78"/>
    </location>
</feature>
<dbReference type="Proteomes" id="UP001156601">
    <property type="component" value="Unassembled WGS sequence"/>
</dbReference>
<dbReference type="PANTHER" id="PTHR47756">
    <property type="entry name" value="BLL6612 PROTEIN-RELATED"/>
    <property type="match status" value="1"/>
</dbReference>
<dbReference type="InterPro" id="IPR046531">
    <property type="entry name" value="DUF6596"/>
</dbReference>
<dbReference type="NCBIfam" id="TIGR02937">
    <property type="entry name" value="sigma70-ECF"/>
    <property type="match status" value="1"/>
</dbReference>
<name>A0AA37SYT6_9ALTE</name>